<evidence type="ECO:0000259" key="13">
    <source>
        <dbReference type="Pfam" id="PF01433"/>
    </source>
</evidence>
<dbReference type="Gene3D" id="1.10.390.10">
    <property type="entry name" value="Neutral Protease Domain 2"/>
    <property type="match status" value="1"/>
</dbReference>
<dbReference type="PANTHER" id="PTHR11533:SF174">
    <property type="entry name" value="PUROMYCIN-SENSITIVE AMINOPEPTIDASE-RELATED"/>
    <property type="match status" value="1"/>
</dbReference>
<evidence type="ECO:0000259" key="14">
    <source>
        <dbReference type="Pfam" id="PF17900"/>
    </source>
</evidence>
<comment type="caution">
    <text evidence="15">The sequence shown here is derived from an EMBL/GenBank/DDBJ whole genome shotgun (WGS) entry which is preliminary data.</text>
</comment>
<evidence type="ECO:0000256" key="5">
    <source>
        <dbReference type="ARBA" id="ARBA00015611"/>
    </source>
</evidence>
<evidence type="ECO:0000256" key="10">
    <source>
        <dbReference type="ARBA" id="ARBA00022833"/>
    </source>
</evidence>
<dbReference type="CDD" id="cd09603">
    <property type="entry name" value="M1_APN_like"/>
    <property type="match status" value="1"/>
</dbReference>
<comment type="similarity">
    <text evidence="3">Belongs to the peptidase M1 family.</text>
</comment>
<dbReference type="SUPFAM" id="SSF48371">
    <property type="entry name" value="ARM repeat"/>
    <property type="match status" value="1"/>
</dbReference>
<dbReference type="Proteomes" id="UP001500841">
    <property type="component" value="Unassembled WGS sequence"/>
</dbReference>
<evidence type="ECO:0000256" key="11">
    <source>
        <dbReference type="ARBA" id="ARBA00023049"/>
    </source>
</evidence>
<keyword evidence="12" id="KW-0732">Signal</keyword>
<evidence type="ECO:0000256" key="4">
    <source>
        <dbReference type="ARBA" id="ARBA00012564"/>
    </source>
</evidence>
<evidence type="ECO:0000313" key="15">
    <source>
        <dbReference type="EMBL" id="GAA4101978.1"/>
    </source>
</evidence>
<dbReference type="PRINTS" id="PR00756">
    <property type="entry name" value="ALADIPTASE"/>
</dbReference>
<reference evidence="16" key="1">
    <citation type="journal article" date="2019" name="Int. J. Syst. Evol. Microbiol.">
        <title>The Global Catalogue of Microorganisms (GCM) 10K type strain sequencing project: providing services to taxonomists for standard genome sequencing and annotation.</title>
        <authorList>
            <consortium name="The Broad Institute Genomics Platform"/>
            <consortium name="The Broad Institute Genome Sequencing Center for Infectious Disease"/>
            <person name="Wu L."/>
            <person name="Ma J."/>
        </authorList>
    </citation>
    <scope>NUCLEOTIDE SEQUENCE [LARGE SCALE GENOMIC DNA]</scope>
    <source>
        <strain evidence="16">JCM 17085</strain>
    </source>
</reference>
<keyword evidence="8" id="KW-0479">Metal-binding</keyword>
<name>A0ABP7X192_9SPHI</name>
<evidence type="ECO:0000256" key="6">
    <source>
        <dbReference type="ARBA" id="ARBA00022438"/>
    </source>
</evidence>
<evidence type="ECO:0000256" key="2">
    <source>
        <dbReference type="ARBA" id="ARBA00001947"/>
    </source>
</evidence>
<keyword evidence="16" id="KW-1185">Reference proteome</keyword>
<feature type="chain" id="PRO_5045431971" description="Aminopeptidase N" evidence="12">
    <location>
        <begin position="26"/>
        <end position="831"/>
    </location>
</feature>
<protein>
    <recommendedName>
        <fullName evidence="5">Aminopeptidase N</fullName>
        <ecNumber evidence="4">3.4.11.2</ecNumber>
    </recommendedName>
</protein>
<dbReference type="Pfam" id="PF17900">
    <property type="entry name" value="Peptidase_M1_N"/>
    <property type="match status" value="1"/>
</dbReference>
<dbReference type="InterPro" id="IPR027268">
    <property type="entry name" value="Peptidase_M4/M1_CTD_sf"/>
</dbReference>
<evidence type="ECO:0000256" key="8">
    <source>
        <dbReference type="ARBA" id="ARBA00022723"/>
    </source>
</evidence>
<dbReference type="InterPro" id="IPR011989">
    <property type="entry name" value="ARM-like"/>
</dbReference>
<dbReference type="RefSeq" id="WP_345105931.1">
    <property type="nucleotide sequence ID" value="NZ_BAABCV010000010.1"/>
</dbReference>
<keyword evidence="6" id="KW-0031">Aminopeptidase</keyword>
<dbReference type="Pfam" id="PF13646">
    <property type="entry name" value="HEAT_2"/>
    <property type="match status" value="1"/>
</dbReference>
<organism evidence="15 16">
    <name type="scientific">Mucilaginibacter panaciglaebae</name>
    <dbReference type="NCBI Taxonomy" id="502331"/>
    <lineage>
        <taxon>Bacteria</taxon>
        <taxon>Pseudomonadati</taxon>
        <taxon>Bacteroidota</taxon>
        <taxon>Sphingobacteriia</taxon>
        <taxon>Sphingobacteriales</taxon>
        <taxon>Sphingobacteriaceae</taxon>
        <taxon>Mucilaginibacter</taxon>
    </lineage>
</organism>
<proteinExistence type="inferred from homology"/>
<sequence length="831" mass="93935">MKTKTLTGLVAAMVIAAGNIAPVVAQAPKTESPEMKIYRATTTRINDLVHTKLDVRFDYKKRYLYGKEWVTLRPHFYSTDSLRLDAKGMDIKNISIVKNGKNIPLKYKYEDSLSLAITLDKTYRNNESYTVYIDYTSKPNELHVKGSAAINDAKGLYFINPDGIEKDKPIQIWTQGETESSSCWFPTIDKTEQKTTDEIAMTVPAKYVTLSNGRLASQKVNGDGTRTDVWKQELPHSPYLFMMAVGDFKIYKDKWRNKEVNYYLEPKYAPYAKEIFGQTPELIEFYSKTLGVDYPWYKYSQIVVRDYISGAMENTSATLHGEYVQLTHRELIDAYYDAGRSTIAHELFHQWFGDLVTAESWSNLTVNESFADFSEMLWAEHKYGQDEADAHSYTAMQNYLANPANKTKDLVRFHYNDKEDVFDAVTYQKGGRILNMLRNYLGKDAFYKGLNIYLKTNAFKAGEAQQLRLALEEASGRDLNWFFNQWYYGHGNPKLKISYKWDEAAKKETVYLEQTQDGNTFILPMAIDIYAGSKKVRHNVWMNDKADTLTFASAVKPDLVNVDGDKVLLAEKRDTKTLDEYVFQYFNAPLYLDRYEAIDKATPEQGDAGARKVMLAALKDKYYGLRIKAIKGLNMNNDDVRNAAQPVLLSLVKNDPNTLVRAAAITVLGQLKASGMLATFKEALKSESYAVQGAALTAIALQEPQSALTQAKAFEKDNKGALTLAIIHVYATNGSDAEWPYVYKQFTDAEIQGKFQMIREFAAMTGAVKSSVYAQQGISAIKETAIKYKMYGVATPLIAMLQDIKIKRTALGDTTSANAVDKAVEEINTAK</sequence>
<evidence type="ECO:0000256" key="7">
    <source>
        <dbReference type="ARBA" id="ARBA00022670"/>
    </source>
</evidence>
<dbReference type="Gene3D" id="1.25.10.10">
    <property type="entry name" value="Leucine-rich Repeat Variant"/>
    <property type="match status" value="1"/>
</dbReference>
<dbReference type="EC" id="3.4.11.2" evidence="4"/>
<evidence type="ECO:0000256" key="9">
    <source>
        <dbReference type="ARBA" id="ARBA00022801"/>
    </source>
</evidence>
<keyword evidence="11" id="KW-0482">Metalloprotease</keyword>
<dbReference type="InterPro" id="IPR016024">
    <property type="entry name" value="ARM-type_fold"/>
</dbReference>
<dbReference type="Gene3D" id="2.60.40.1730">
    <property type="entry name" value="tricorn interacting facor f3 domain"/>
    <property type="match status" value="1"/>
</dbReference>
<dbReference type="EMBL" id="BAABCV010000010">
    <property type="protein sequence ID" value="GAA4101978.1"/>
    <property type="molecule type" value="Genomic_DNA"/>
</dbReference>
<keyword evidence="7" id="KW-0645">Protease</keyword>
<keyword evidence="10" id="KW-0862">Zinc</keyword>
<dbReference type="SUPFAM" id="SSF63737">
    <property type="entry name" value="Leukotriene A4 hydrolase N-terminal domain"/>
    <property type="match status" value="1"/>
</dbReference>
<evidence type="ECO:0000256" key="1">
    <source>
        <dbReference type="ARBA" id="ARBA00000098"/>
    </source>
</evidence>
<feature type="domain" description="Aminopeptidase N-like N-terminal" evidence="14">
    <location>
        <begin position="50"/>
        <end position="240"/>
    </location>
</feature>
<gene>
    <name evidence="15" type="ORF">GCM10022392_28680</name>
</gene>
<dbReference type="PANTHER" id="PTHR11533">
    <property type="entry name" value="PROTEASE M1 ZINC METALLOPROTEASE"/>
    <property type="match status" value="1"/>
</dbReference>
<evidence type="ECO:0000256" key="3">
    <source>
        <dbReference type="ARBA" id="ARBA00010136"/>
    </source>
</evidence>
<dbReference type="InterPro" id="IPR045357">
    <property type="entry name" value="Aminopeptidase_N-like_N"/>
</dbReference>
<comment type="catalytic activity">
    <reaction evidence="1">
        <text>Release of an N-terminal amino acid, Xaa-|-Yaa- from a peptide, amide or arylamide. Xaa is preferably Ala, but may be most amino acids including Pro (slow action). When a terminal hydrophobic residue is followed by a prolyl residue, the two may be released as an intact Xaa-Pro dipeptide.</text>
        <dbReference type="EC" id="3.4.11.2"/>
    </reaction>
</comment>
<accession>A0ABP7X192</accession>
<dbReference type="InterPro" id="IPR042097">
    <property type="entry name" value="Aminopeptidase_N-like_N_sf"/>
</dbReference>
<dbReference type="Pfam" id="PF01433">
    <property type="entry name" value="Peptidase_M1"/>
    <property type="match status" value="1"/>
</dbReference>
<dbReference type="InterPro" id="IPR014782">
    <property type="entry name" value="Peptidase_M1_dom"/>
</dbReference>
<evidence type="ECO:0000256" key="12">
    <source>
        <dbReference type="SAM" id="SignalP"/>
    </source>
</evidence>
<feature type="domain" description="Peptidase M1 membrane alanine aminopeptidase" evidence="13">
    <location>
        <begin position="278"/>
        <end position="486"/>
    </location>
</feature>
<dbReference type="InterPro" id="IPR001930">
    <property type="entry name" value="Peptidase_M1"/>
</dbReference>
<dbReference type="SUPFAM" id="SSF55486">
    <property type="entry name" value="Metalloproteases ('zincins'), catalytic domain"/>
    <property type="match status" value="1"/>
</dbReference>
<dbReference type="InterPro" id="IPR050344">
    <property type="entry name" value="Peptidase_M1_aminopeptidases"/>
</dbReference>
<feature type="signal peptide" evidence="12">
    <location>
        <begin position="1"/>
        <end position="25"/>
    </location>
</feature>
<evidence type="ECO:0000313" key="16">
    <source>
        <dbReference type="Proteomes" id="UP001500841"/>
    </source>
</evidence>
<comment type="cofactor">
    <cofactor evidence="2">
        <name>Zn(2+)</name>
        <dbReference type="ChEBI" id="CHEBI:29105"/>
    </cofactor>
</comment>
<keyword evidence="9" id="KW-0378">Hydrolase</keyword>